<evidence type="ECO:0000256" key="2">
    <source>
        <dbReference type="SAM" id="Phobius"/>
    </source>
</evidence>
<evidence type="ECO:0000313" key="3">
    <source>
        <dbReference type="EMBL" id="SIO36060.1"/>
    </source>
</evidence>
<feature type="transmembrane region" description="Helical" evidence="2">
    <location>
        <begin position="320"/>
        <end position="340"/>
    </location>
</feature>
<organism evidence="3 4">
    <name type="scientific">Nitrosomonas cryotolerans ATCC 49181</name>
    <dbReference type="NCBI Taxonomy" id="1131553"/>
    <lineage>
        <taxon>Bacteria</taxon>
        <taxon>Pseudomonadati</taxon>
        <taxon>Pseudomonadota</taxon>
        <taxon>Betaproteobacteria</taxon>
        <taxon>Nitrosomonadales</taxon>
        <taxon>Nitrosomonadaceae</taxon>
        <taxon>Nitrosomonas</taxon>
    </lineage>
</organism>
<dbReference type="eggNOG" id="COG1196">
    <property type="taxonomic scope" value="Bacteria"/>
</dbReference>
<evidence type="ECO:0000256" key="1">
    <source>
        <dbReference type="SAM" id="Coils"/>
    </source>
</evidence>
<name>A0A1N6IVJ8_9PROT</name>
<dbReference type="GO" id="GO:0016787">
    <property type="term" value="F:hydrolase activity"/>
    <property type="evidence" value="ECO:0007669"/>
    <property type="project" value="UniProtKB-KW"/>
</dbReference>
<reference evidence="3 4" key="1">
    <citation type="submission" date="2016-12" db="EMBL/GenBank/DDBJ databases">
        <authorList>
            <person name="Song W.-J."/>
            <person name="Kurnit D.M."/>
        </authorList>
    </citation>
    <scope>NUCLEOTIDE SEQUENCE [LARGE SCALE GENOMIC DNA]</scope>
    <source>
        <strain evidence="3 4">ATCC 49181</strain>
    </source>
</reference>
<evidence type="ECO:0000313" key="4">
    <source>
        <dbReference type="Proteomes" id="UP000185062"/>
    </source>
</evidence>
<feature type="coiled-coil region" evidence="1">
    <location>
        <begin position="153"/>
        <end position="180"/>
    </location>
</feature>
<keyword evidence="2" id="KW-0812">Transmembrane</keyword>
<protein>
    <submittedName>
        <fullName evidence="3">N-terminal domain of peptidoglycan hydrolase CwlO-containing protein</fullName>
    </submittedName>
</protein>
<feature type="coiled-coil region" evidence="1">
    <location>
        <begin position="55"/>
        <end position="111"/>
    </location>
</feature>
<gene>
    <name evidence="3" type="ORF">SAMN02743940_2111</name>
</gene>
<sequence length="588" mass="67133">MLLQAFISGRYYLRYYALVCLLALISLVPTLHAQEQIPDSAATASDQSNDIEMRHEEAIARLSDIQQSLQDKRKQLAEQQQLIKSTQENEKKEVQQHIDTLNTDIAQLNQSFEQIIIGGLDLEPFSDTPARPFDWREELIQATRPIIDGLKDLTEKPRKIEKLRNNISRLKEQNKLIRQALKSIAQFKPDAMTPLAQAKSKSIAKEWEQRQIDNERNLEIAHYQLTSLQGTDSDWWQNLKSGLTNFAFGRGLTLITAIVAALGVWQLMNGLFWLYQKKLISPSRRNSMQVRLIGYAYRILTGLLVILAIIMTFYLASDFLLLTLGIILLVAIVLSFRQILPHYIAETRLLLDMGPVRVGERVVYNGLPMQVKSINVHSLLRNPDLKGIVRLPLRALDSMISRPVIDEPWFPCQAGEYVLLPDGRLGLVLQQTLELVQLQIAGSLVQFPATDFFRLDLYNLSRQGFGLAVTFGIDYQHQTECLDAVPIRFREALIQAFEKAELNNQVLNLMVDFKEAGVNSLDYLIFINFNSEIAGSYFMLRRLIQKTCVEVCNRENWVIPFPQLVLHQGDGFQAMREQNNQSSGKSIH</sequence>
<dbReference type="STRING" id="44575.SAMN05216419_10318"/>
<keyword evidence="4" id="KW-1185">Reference proteome</keyword>
<feature type="transmembrane region" description="Helical" evidence="2">
    <location>
        <begin position="251"/>
        <end position="275"/>
    </location>
</feature>
<keyword evidence="2" id="KW-0472">Membrane</keyword>
<feature type="transmembrane region" description="Helical" evidence="2">
    <location>
        <begin position="295"/>
        <end position="314"/>
    </location>
</feature>
<keyword evidence="2" id="KW-1133">Transmembrane helix</keyword>
<dbReference type="Proteomes" id="UP000185062">
    <property type="component" value="Unassembled WGS sequence"/>
</dbReference>
<proteinExistence type="predicted"/>
<accession>A0A1N6IVJ8</accession>
<dbReference type="EMBL" id="FSRO01000001">
    <property type="protein sequence ID" value="SIO36060.1"/>
    <property type="molecule type" value="Genomic_DNA"/>
</dbReference>
<keyword evidence="3" id="KW-0378">Hydrolase</keyword>
<keyword evidence="1" id="KW-0175">Coiled coil</keyword>
<dbReference type="AlphaFoldDB" id="A0A1N6IVJ8"/>